<evidence type="ECO:0000256" key="11">
    <source>
        <dbReference type="ARBA" id="ARBA00023242"/>
    </source>
</evidence>
<evidence type="ECO:0000256" key="4">
    <source>
        <dbReference type="ARBA" id="ARBA00004569"/>
    </source>
</evidence>
<dbReference type="VEuPathDB" id="FungiDB:AMAG_03456"/>
<organism evidence="14 15">
    <name type="scientific">Allomyces macrogynus (strain ATCC 38327)</name>
    <name type="common">Allomyces javanicus var. macrogynus</name>
    <dbReference type="NCBI Taxonomy" id="578462"/>
    <lineage>
        <taxon>Eukaryota</taxon>
        <taxon>Fungi</taxon>
        <taxon>Fungi incertae sedis</taxon>
        <taxon>Blastocladiomycota</taxon>
        <taxon>Blastocladiomycetes</taxon>
        <taxon>Blastocladiales</taxon>
        <taxon>Blastocladiaceae</taxon>
        <taxon>Allomyces</taxon>
    </lineage>
</organism>
<comment type="subcellular location">
    <subcellularLocation>
        <location evidence="1">Cytoplasm</location>
        <location evidence="1">Cytoskeleton</location>
        <location evidence="1">Cilium basal body</location>
    </subcellularLocation>
    <subcellularLocation>
        <location evidence="3">Cytoplasm</location>
        <location evidence="3">Cytoskeleton</location>
        <location evidence="3">Microtubule organizing center</location>
        <location evidence="3">Centrosome</location>
    </subcellularLocation>
    <subcellularLocation>
        <location evidence="4">Mitochondrion intermembrane space</location>
    </subcellularLocation>
    <subcellularLocation>
        <location evidence="2">Nucleus</location>
    </subcellularLocation>
</comment>
<keyword evidence="9" id="KW-0496">Mitochondrion</keyword>
<dbReference type="GO" id="GO:0051457">
    <property type="term" value="P:maintenance of protein location in nucleus"/>
    <property type="evidence" value="ECO:0007669"/>
    <property type="project" value="TreeGrafter"/>
</dbReference>
<evidence type="ECO:0000256" key="5">
    <source>
        <dbReference type="ARBA" id="ARBA00009880"/>
    </source>
</evidence>
<dbReference type="InterPro" id="IPR042541">
    <property type="entry name" value="BART_sf"/>
</dbReference>
<evidence type="ECO:0000256" key="9">
    <source>
        <dbReference type="ARBA" id="ARBA00023128"/>
    </source>
</evidence>
<reference evidence="14 15" key="1">
    <citation type="submission" date="2009-11" db="EMBL/GenBank/DDBJ databases">
        <title>Annotation of Allomyces macrogynus ATCC 38327.</title>
        <authorList>
            <consortium name="The Broad Institute Genome Sequencing Platform"/>
            <person name="Russ C."/>
            <person name="Cuomo C."/>
            <person name="Burger G."/>
            <person name="Gray M.W."/>
            <person name="Holland P.W.H."/>
            <person name="King N."/>
            <person name="Lang F.B.F."/>
            <person name="Roger A.J."/>
            <person name="Ruiz-Trillo I."/>
            <person name="Young S.K."/>
            <person name="Zeng Q."/>
            <person name="Gargeya S."/>
            <person name="Fitzgerald M."/>
            <person name="Haas B."/>
            <person name="Abouelleil A."/>
            <person name="Alvarado L."/>
            <person name="Arachchi H.M."/>
            <person name="Berlin A."/>
            <person name="Chapman S.B."/>
            <person name="Gearin G."/>
            <person name="Goldberg J."/>
            <person name="Griggs A."/>
            <person name="Gujja S."/>
            <person name="Hansen M."/>
            <person name="Heiman D."/>
            <person name="Howarth C."/>
            <person name="Larimer J."/>
            <person name="Lui A."/>
            <person name="MacDonald P.J.P."/>
            <person name="McCowen C."/>
            <person name="Montmayeur A."/>
            <person name="Murphy C."/>
            <person name="Neiman D."/>
            <person name="Pearson M."/>
            <person name="Priest M."/>
            <person name="Roberts A."/>
            <person name="Saif S."/>
            <person name="Shea T."/>
            <person name="Sisk P."/>
            <person name="Stolte C."/>
            <person name="Sykes S."/>
            <person name="Wortman J."/>
            <person name="Nusbaum C."/>
            <person name="Birren B."/>
        </authorList>
    </citation>
    <scope>NUCLEOTIDE SEQUENCE [LARGE SCALE GENOMIC DNA]</scope>
    <source>
        <strain evidence="14 15">ATCC 38327</strain>
    </source>
</reference>
<dbReference type="GO" id="GO:0005758">
    <property type="term" value="C:mitochondrial intermembrane space"/>
    <property type="evidence" value="ECO:0007669"/>
    <property type="project" value="UniProtKB-SubCell"/>
</dbReference>
<evidence type="ECO:0000256" key="3">
    <source>
        <dbReference type="ARBA" id="ARBA00004300"/>
    </source>
</evidence>
<keyword evidence="11" id="KW-0539">Nucleus</keyword>
<gene>
    <name evidence="14" type="ORF">AMAG_03456</name>
</gene>
<dbReference type="Pfam" id="PF11527">
    <property type="entry name" value="ARL2_Bind_BART"/>
    <property type="match status" value="1"/>
</dbReference>
<evidence type="ECO:0000313" key="15">
    <source>
        <dbReference type="Proteomes" id="UP000054350"/>
    </source>
</evidence>
<keyword evidence="15" id="KW-1185">Reference proteome</keyword>
<evidence type="ECO:0000256" key="10">
    <source>
        <dbReference type="ARBA" id="ARBA00023212"/>
    </source>
</evidence>
<keyword evidence="12" id="KW-0966">Cell projection</keyword>
<evidence type="ECO:0000313" key="14">
    <source>
        <dbReference type="EMBL" id="KNE59116.1"/>
    </source>
</evidence>
<dbReference type="PANTHER" id="PTHR15487:SF4">
    <property type="entry name" value="ADP-RIBOSYLATION FACTOR-LIKE PROTEIN 2-BINDING PROTEIN"/>
    <property type="match status" value="1"/>
</dbReference>
<evidence type="ECO:0000256" key="12">
    <source>
        <dbReference type="ARBA" id="ARBA00023273"/>
    </source>
</evidence>
<dbReference type="STRING" id="578462.A0A0L0S9J4"/>
<dbReference type="InterPro" id="IPR038849">
    <property type="entry name" value="ARL2BP"/>
</dbReference>
<dbReference type="InterPro" id="IPR023379">
    <property type="entry name" value="BART_dom"/>
</dbReference>
<accession>A0A0L0S9J4</accession>
<comment type="similarity">
    <text evidence="5">Belongs to the ARL2BP family.</text>
</comment>
<dbReference type="OrthoDB" id="302784at2759"/>
<evidence type="ECO:0000259" key="13">
    <source>
        <dbReference type="Pfam" id="PF11527"/>
    </source>
</evidence>
<evidence type="ECO:0000256" key="1">
    <source>
        <dbReference type="ARBA" id="ARBA00004120"/>
    </source>
</evidence>
<sequence length="164" mass="19141">MSLVRQASSTTSLDRASSGETLESCENATSLRFDLVISEMENILMDPAFRTLQDQFYEKYYHEFEDRDENKLICMDIFKEYVHLVENFLERRLSSALPWFNMPEFAVLCRNSVRPESTDGDVFDIMASLADFNTFKEFILAYRKEREGTALDFSDLIFTTALHH</sequence>
<dbReference type="GO" id="GO:0005634">
    <property type="term" value="C:nucleus"/>
    <property type="evidence" value="ECO:0007669"/>
    <property type="project" value="UniProtKB-SubCell"/>
</dbReference>
<evidence type="ECO:0000256" key="2">
    <source>
        <dbReference type="ARBA" id="ARBA00004123"/>
    </source>
</evidence>
<name>A0A0L0S9J4_ALLM3</name>
<keyword evidence="7" id="KW-0963">Cytoplasm</keyword>
<dbReference type="PANTHER" id="PTHR15487">
    <property type="entry name" value="ADP-RIBOSYLATION FACTOR-LIKE PROTEIN 2-BINDING PROTEIN"/>
    <property type="match status" value="1"/>
</dbReference>
<reference evidence="15" key="2">
    <citation type="submission" date="2009-11" db="EMBL/GenBank/DDBJ databases">
        <title>The Genome Sequence of Allomyces macrogynus strain ATCC 38327.</title>
        <authorList>
            <consortium name="The Broad Institute Genome Sequencing Platform"/>
            <person name="Russ C."/>
            <person name="Cuomo C."/>
            <person name="Shea T."/>
            <person name="Young S.K."/>
            <person name="Zeng Q."/>
            <person name="Koehrsen M."/>
            <person name="Haas B."/>
            <person name="Borodovsky M."/>
            <person name="Guigo R."/>
            <person name="Alvarado L."/>
            <person name="Berlin A."/>
            <person name="Borenstein D."/>
            <person name="Chen Z."/>
            <person name="Engels R."/>
            <person name="Freedman E."/>
            <person name="Gellesch M."/>
            <person name="Goldberg J."/>
            <person name="Griggs A."/>
            <person name="Gujja S."/>
            <person name="Heiman D."/>
            <person name="Hepburn T."/>
            <person name="Howarth C."/>
            <person name="Jen D."/>
            <person name="Larson L."/>
            <person name="Lewis B."/>
            <person name="Mehta T."/>
            <person name="Park D."/>
            <person name="Pearson M."/>
            <person name="Roberts A."/>
            <person name="Saif S."/>
            <person name="Shenoy N."/>
            <person name="Sisk P."/>
            <person name="Stolte C."/>
            <person name="Sykes S."/>
            <person name="Walk T."/>
            <person name="White J."/>
            <person name="Yandava C."/>
            <person name="Burger G."/>
            <person name="Gray M.W."/>
            <person name="Holland P.W.H."/>
            <person name="King N."/>
            <person name="Lang F.B.F."/>
            <person name="Roger A.J."/>
            <person name="Ruiz-Trillo I."/>
            <person name="Lander E."/>
            <person name="Nusbaum C."/>
        </authorList>
    </citation>
    <scope>NUCLEOTIDE SEQUENCE [LARGE SCALE GENOMIC DNA]</scope>
    <source>
        <strain evidence="15">ATCC 38327</strain>
    </source>
</reference>
<keyword evidence="10" id="KW-0206">Cytoskeleton</keyword>
<evidence type="ECO:0000256" key="6">
    <source>
        <dbReference type="ARBA" id="ARBA00014849"/>
    </source>
</evidence>
<dbReference type="Proteomes" id="UP000054350">
    <property type="component" value="Unassembled WGS sequence"/>
</dbReference>
<evidence type="ECO:0000256" key="7">
    <source>
        <dbReference type="ARBA" id="ARBA00022490"/>
    </source>
</evidence>
<dbReference type="eggNOG" id="ENOG502RYJD">
    <property type="taxonomic scope" value="Eukaryota"/>
</dbReference>
<proteinExistence type="inferred from homology"/>
<protein>
    <recommendedName>
        <fullName evidence="6">ADP-ribosylation factor-like protein 2-binding protein</fullName>
    </recommendedName>
</protein>
<dbReference type="AlphaFoldDB" id="A0A0L0S9J4"/>
<keyword evidence="8" id="KW-0969">Cilium</keyword>
<dbReference type="Gene3D" id="1.20.1520.10">
    <property type="entry name" value="ADP-ribosylation factor-like 2-binding protein, domain"/>
    <property type="match status" value="1"/>
</dbReference>
<feature type="domain" description="BART" evidence="13">
    <location>
        <begin position="33"/>
        <end position="147"/>
    </location>
</feature>
<dbReference type="EMBL" id="GG745334">
    <property type="protein sequence ID" value="KNE59116.1"/>
    <property type="molecule type" value="Genomic_DNA"/>
</dbReference>
<evidence type="ECO:0000256" key="8">
    <source>
        <dbReference type="ARBA" id="ARBA00023069"/>
    </source>
</evidence>